<dbReference type="InterPro" id="IPR051462">
    <property type="entry name" value="CBS_domain-containing"/>
</dbReference>
<dbReference type="RefSeq" id="WP_191323667.1">
    <property type="nucleotide sequence ID" value="NZ_BMZP01000005.1"/>
</dbReference>
<reference evidence="5" key="1">
    <citation type="journal article" date="2019" name="Int. J. Syst. Evol. Microbiol.">
        <title>The Global Catalogue of Microorganisms (GCM) 10K type strain sequencing project: providing services to taxonomists for standard genome sequencing and annotation.</title>
        <authorList>
            <consortium name="The Broad Institute Genomics Platform"/>
            <consortium name="The Broad Institute Genome Sequencing Center for Infectious Disease"/>
            <person name="Wu L."/>
            <person name="Ma J."/>
        </authorList>
    </citation>
    <scope>NUCLEOTIDE SEQUENCE [LARGE SCALE GENOMIC DNA]</scope>
    <source>
        <strain evidence="5">KCTC 42224</strain>
    </source>
</reference>
<evidence type="ECO:0000256" key="2">
    <source>
        <dbReference type="PROSITE-ProRule" id="PRU00703"/>
    </source>
</evidence>
<sequence>MDDVIIDNETQPDKLIIIRDTLRAGRAVNPVTVREFLSWFGAKRRGVAIVSWIREELASSQLATIPDFEEPWIDGLIAFRLVSEDNAQGDAAASSTGLAEGVVLFTSDEAEPGPTWEHREASYRLSRFQAANKPVVSVTPETSLQKAVTIMMLNDFSQLPVMVGERDVKGVVTWSSIAMRLVVGEMSERLIDYTTKPIVLETDASIFEAIEEIVRHDFVLVRDRERRIVGIVTAADLSLQFRALSEPFLLLSEIETHVRNIIGQTFTVQELVAARDPASAHDVNSVADLTFGEYVVLLRNPSNWNRLGIVIDRTAFCEQLDKVRNIRNQVMHFDPDGLDDADIKILQEFSAFLKRIEEISL</sequence>
<dbReference type="SMART" id="SM00116">
    <property type="entry name" value="CBS"/>
    <property type="match status" value="2"/>
</dbReference>
<evidence type="ECO:0000313" key="5">
    <source>
        <dbReference type="Proteomes" id="UP001595683"/>
    </source>
</evidence>
<keyword evidence="2" id="KW-0129">CBS domain</keyword>
<dbReference type="Gene3D" id="3.10.580.10">
    <property type="entry name" value="CBS-domain"/>
    <property type="match status" value="2"/>
</dbReference>
<keyword evidence="1" id="KW-0677">Repeat</keyword>
<evidence type="ECO:0000259" key="3">
    <source>
        <dbReference type="PROSITE" id="PS51371"/>
    </source>
</evidence>
<dbReference type="Proteomes" id="UP001595683">
    <property type="component" value="Unassembled WGS sequence"/>
</dbReference>
<dbReference type="EMBL" id="JBHRYE010000012">
    <property type="protein sequence ID" value="MFC3671538.1"/>
    <property type="molecule type" value="Genomic_DNA"/>
</dbReference>
<dbReference type="PANTHER" id="PTHR48108">
    <property type="entry name" value="CBS DOMAIN-CONTAINING PROTEIN CBSX2, CHLOROPLASTIC"/>
    <property type="match status" value="1"/>
</dbReference>
<dbReference type="SUPFAM" id="SSF54631">
    <property type="entry name" value="CBS-domain pair"/>
    <property type="match status" value="1"/>
</dbReference>
<gene>
    <name evidence="4" type="ORF">ACFOOT_08870</name>
</gene>
<feature type="domain" description="CBS" evidence="3">
    <location>
        <begin position="131"/>
        <end position="188"/>
    </location>
</feature>
<comment type="caution">
    <text evidence="4">The sequence shown here is derived from an EMBL/GenBank/DDBJ whole genome shotgun (WGS) entry which is preliminary data.</text>
</comment>
<evidence type="ECO:0000256" key="1">
    <source>
        <dbReference type="ARBA" id="ARBA00022737"/>
    </source>
</evidence>
<dbReference type="Pfam" id="PF00571">
    <property type="entry name" value="CBS"/>
    <property type="match status" value="2"/>
</dbReference>
<accession>A0ABV7V299</accession>
<protein>
    <submittedName>
        <fullName evidence="4">CBS domain-containing protein</fullName>
    </submittedName>
</protein>
<dbReference type="PANTHER" id="PTHR48108:SF26">
    <property type="entry name" value="CBS DOMAIN-CONTAINING PROTEIN DDB_G0289609"/>
    <property type="match status" value="1"/>
</dbReference>
<organism evidence="4 5">
    <name type="scientific">Novosphingobium pokkalii</name>
    <dbReference type="NCBI Taxonomy" id="1770194"/>
    <lineage>
        <taxon>Bacteria</taxon>
        <taxon>Pseudomonadati</taxon>
        <taxon>Pseudomonadota</taxon>
        <taxon>Alphaproteobacteria</taxon>
        <taxon>Sphingomonadales</taxon>
        <taxon>Sphingomonadaceae</taxon>
        <taxon>Novosphingobium</taxon>
    </lineage>
</organism>
<proteinExistence type="predicted"/>
<name>A0ABV7V299_9SPHN</name>
<evidence type="ECO:0000313" key="4">
    <source>
        <dbReference type="EMBL" id="MFC3671538.1"/>
    </source>
</evidence>
<dbReference type="PROSITE" id="PS51371">
    <property type="entry name" value="CBS"/>
    <property type="match status" value="1"/>
</dbReference>
<dbReference type="InterPro" id="IPR000644">
    <property type="entry name" value="CBS_dom"/>
</dbReference>
<dbReference type="InterPro" id="IPR046342">
    <property type="entry name" value="CBS_dom_sf"/>
</dbReference>
<keyword evidence="5" id="KW-1185">Reference proteome</keyword>